<accession>A0A017SRL5</accession>
<protein>
    <submittedName>
        <fullName evidence="2">Uncharacterized protein</fullName>
    </submittedName>
</protein>
<gene>
    <name evidence="2" type="ORF">EURHEDRAFT_16712</name>
</gene>
<reference evidence="3" key="1">
    <citation type="journal article" date="2014" name="Nat. Commun.">
        <title>Genomic adaptations of the halophilic Dead Sea filamentous fungus Eurotium rubrum.</title>
        <authorList>
            <person name="Kis-Papo T."/>
            <person name="Weig A.R."/>
            <person name="Riley R."/>
            <person name="Persoh D."/>
            <person name="Salamov A."/>
            <person name="Sun H."/>
            <person name="Lipzen A."/>
            <person name="Wasser S.P."/>
            <person name="Rambold G."/>
            <person name="Grigoriev I.V."/>
            <person name="Nevo E."/>
        </authorList>
    </citation>
    <scope>NUCLEOTIDE SEQUENCE [LARGE SCALE GENOMIC DNA]</scope>
    <source>
        <strain evidence="3">CBS 135680</strain>
    </source>
</reference>
<evidence type="ECO:0000256" key="1">
    <source>
        <dbReference type="SAM" id="MobiDB-lite"/>
    </source>
</evidence>
<organism evidence="2 3">
    <name type="scientific">Aspergillus ruber (strain CBS 135680)</name>
    <dbReference type="NCBI Taxonomy" id="1388766"/>
    <lineage>
        <taxon>Eukaryota</taxon>
        <taxon>Fungi</taxon>
        <taxon>Dikarya</taxon>
        <taxon>Ascomycota</taxon>
        <taxon>Pezizomycotina</taxon>
        <taxon>Eurotiomycetes</taxon>
        <taxon>Eurotiomycetidae</taxon>
        <taxon>Eurotiales</taxon>
        <taxon>Aspergillaceae</taxon>
        <taxon>Aspergillus</taxon>
        <taxon>Aspergillus subgen. Aspergillus</taxon>
    </lineage>
</organism>
<dbReference type="EMBL" id="KK088411">
    <property type="protein sequence ID" value="EYE99466.1"/>
    <property type="molecule type" value="Genomic_DNA"/>
</dbReference>
<proteinExistence type="predicted"/>
<dbReference type="GeneID" id="63692952"/>
<keyword evidence="3" id="KW-1185">Reference proteome</keyword>
<dbReference type="AlphaFoldDB" id="A0A017SRL5"/>
<evidence type="ECO:0000313" key="2">
    <source>
        <dbReference type="EMBL" id="EYE99466.1"/>
    </source>
</evidence>
<feature type="region of interest" description="Disordered" evidence="1">
    <location>
        <begin position="1"/>
        <end position="25"/>
    </location>
</feature>
<name>A0A017SRL5_ASPRC</name>
<dbReference type="Proteomes" id="UP000019804">
    <property type="component" value="Unassembled WGS sequence"/>
</dbReference>
<evidence type="ECO:0000313" key="3">
    <source>
        <dbReference type="Proteomes" id="UP000019804"/>
    </source>
</evidence>
<dbReference type="RefSeq" id="XP_040643154.1">
    <property type="nucleotide sequence ID" value="XM_040777828.1"/>
</dbReference>
<sequence length="114" mass="13491">MITVSMNPVVSVDPQSKRERKKKSGNAKVAFHSDRCAFVRFCLYFNFHSPLLIFFLDFWFWIWILPGLYNFSLILHSLYISQSLLRISAQLTNLLAPAFLLFRPPWEDSFRCRL</sequence>
<dbReference type="HOGENOM" id="CLU_2120611_0_0_1"/>